<dbReference type="Proteomes" id="UP001153709">
    <property type="component" value="Chromosome 9"/>
</dbReference>
<sequence>MTVIVVENKDKVIEKLCELIERSAKESIDKRDVFLVGVSGGSLAVFLEVGLPKIKSDFSKWRLFFCDERVVPVDDPDSTYGLYKRALVDSGLLGLKPDQFVQIKQGVSAEEAAIDYENQLKKFFPSQELPQFDMLLLGMGPDGHTCSLFPGHPLLKVTDRWIAPITDSPKPPPSRVTMTFPVVNNARVCIFATGGKEKAEMIKKVLVDQDEQLPAARVKPHSGAIYWIVDQDAGVHIKNKV</sequence>
<dbReference type="NCBIfam" id="TIGR01198">
    <property type="entry name" value="pgl"/>
    <property type="match status" value="1"/>
</dbReference>
<evidence type="ECO:0000256" key="1">
    <source>
        <dbReference type="ARBA" id="ARBA00000832"/>
    </source>
</evidence>
<evidence type="ECO:0000313" key="8">
    <source>
        <dbReference type="EMBL" id="CAG9841029.1"/>
    </source>
</evidence>
<comment type="catalytic activity">
    <reaction evidence="1 6">
        <text>6-phospho-D-glucono-1,5-lactone + H2O = 6-phospho-D-gluconate + H(+)</text>
        <dbReference type="Rhea" id="RHEA:12556"/>
        <dbReference type="ChEBI" id="CHEBI:15377"/>
        <dbReference type="ChEBI" id="CHEBI:15378"/>
        <dbReference type="ChEBI" id="CHEBI:57955"/>
        <dbReference type="ChEBI" id="CHEBI:58759"/>
        <dbReference type="EC" id="3.1.1.31"/>
    </reaction>
</comment>
<accession>A0A9N9TEK5</accession>
<evidence type="ECO:0000256" key="4">
    <source>
        <dbReference type="ARBA" id="ARBA00013198"/>
    </source>
</evidence>
<proteinExistence type="inferred from homology"/>
<evidence type="ECO:0000313" key="9">
    <source>
        <dbReference type="Proteomes" id="UP001153709"/>
    </source>
</evidence>
<evidence type="ECO:0000256" key="2">
    <source>
        <dbReference type="ARBA" id="ARBA00004961"/>
    </source>
</evidence>
<dbReference type="SUPFAM" id="SSF100950">
    <property type="entry name" value="NagB/RpiA/CoA transferase-like"/>
    <property type="match status" value="1"/>
</dbReference>
<dbReference type="PANTHER" id="PTHR11054">
    <property type="entry name" value="6-PHOSPHOGLUCONOLACTONASE"/>
    <property type="match status" value="1"/>
</dbReference>
<dbReference type="AlphaFoldDB" id="A0A9N9TEK5"/>
<keyword evidence="9" id="KW-1185">Reference proteome</keyword>
<evidence type="ECO:0000256" key="5">
    <source>
        <dbReference type="ARBA" id="ARBA00022801"/>
    </source>
</evidence>
<comment type="function">
    <text evidence="6">Hydrolysis of 6-phosphogluconolactone to 6-phosphogluconate.</text>
</comment>
<dbReference type="Gene3D" id="3.40.50.1360">
    <property type="match status" value="1"/>
</dbReference>
<dbReference type="InterPro" id="IPR005900">
    <property type="entry name" value="6-phosphogluconolactonase_DevB"/>
</dbReference>
<keyword evidence="5 6" id="KW-0378">Hydrolase</keyword>
<dbReference type="EC" id="3.1.1.31" evidence="4 6"/>
<protein>
    <recommendedName>
        <fullName evidence="4 6">6-phosphogluconolactonase</fullName>
        <shortName evidence="6">6PGL</shortName>
        <ecNumber evidence="4 6">3.1.1.31</ecNumber>
    </recommendedName>
</protein>
<dbReference type="EMBL" id="OU898284">
    <property type="protein sequence ID" value="CAG9841029.1"/>
    <property type="molecule type" value="Genomic_DNA"/>
</dbReference>
<organism evidence="8 9">
    <name type="scientific">Diabrotica balteata</name>
    <name type="common">Banded cucumber beetle</name>
    <dbReference type="NCBI Taxonomy" id="107213"/>
    <lineage>
        <taxon>Eukaryota</taxon>
        <taxon>Metazoa</taxon>
        <taxon>Ecdysozoa</taxon>
        <taxon>Arthropoda</taxon>
        <taxon>Hexapoda</taxon>
        <taxon>Insecta</taxon>
        <taxon>Pterygota</taxon>
        <taxon>Neoptera</taxon>
        <taxon>Endopterygota</taxon>
        <taxon>Coleoptera</taxon>
        <taxon>Polyphaga</taxon>
        <taxon>Cucujiformia</taxon>
        <taxon>Chrysomeloidea</taxon>
        <taxon>Chrysomelidae</taxon>
        <taxon>Galerucinae</taxon>
        <taxon>Diabroticina</taxon>
        <taxon>Diabroticites</taxon>
        <taxon>Diabrotica</taxon>
    </lineage>
</organism>
<dbReference type="InterPro" id="IPR039104">
    <property type="entry name" value="6PGL"/>
</dbReference>
<comment type="pathway">
    <text evidence="2 6">Carbohydrate degradation; pentose phosphate pathway; D-ribulose 5-phosphate from D-glucose 6-phosphate (oxidative stage): step 2/3.</text>
</comment>
<dbReference type="GO" id="GO:0006098">
    <property type="term" value="P:pentose-phosphate shunt"/>
    <property type="evidence" value="ECO:0007669"/>
    <property type="project" value="InterPro"/>
</dbReference>
<evidence type="ECO:0000256" key="6">
    <source>
        <dbReference type="RuleBase" id="RU365095"/>
    </source>
</evidence>
<comment type="similarity">
    <text evidence="3 6">Belongs to the glucosamine/galactosamine-6-phosphate isomerase family. 6-phosphogluconolactonase subfamily.</text>
</comment>
<dbReference type="GO" id="GO:0005975">
    <property type="term" value="P:carbohydrate metabolic process"/>
    <property type="evidence" value="ECO:0007669"/>
    <property type="project" value="UniProtKB-UniRule"/>
</dbReference>
<dbReference type="CDD" id="cd01400">
    <property type="entry name" value="6PGL"/>
    <property type="match status" value="1"/>
</dbReference>
<dbReference type="OrthoDB" id="432544at2759"/>
<evidence type="ECO:0000256" key="3">
    <source>
        <dbReference type="ARBA" id="ARBA00010662"/>
    </source>
</evidence>
<dbReference type="InterPro" id="IPR006148">
    <property type="entry name" value="Glc/Gal-6P_isomerase"/>
</dbReference>
<dbReference type="InterPro" id="IPR037171">
    <property type="entry name" value="NagB/RpiA_transferase-like"/>
</dbReference>
<evidence type="ECO:0000259" key="7">
    <source>
        <dbReference type="Pfam" id="PF01182"/>
    </source>
</evidence>
<name>A0A9N9TEK5_DIABA</name>
<dbReference type="Pfam" id="PF01182">
    <property type="entry name" value="Glucosamine_iso"/>
    <property type="match status" value="1"/>
</dbReference>
<reference evidence="8" key="1">
    <citation type="submission" date="2022-01" db="EMBL/GenBank/DDBJ databases">
        <authorList>
            <person name="King R."/>
        </authorList>
    </citation>
    <scope>NUCLEOTIDE SEQUENCE</scope>
</reference>
<dbReference type="FunFam" id="3.40.50.1360:FF:000005">
    <property type="entry name" value="6-phosphogluconolactonase"/>
    <property type="match status" value="1"/>
</dbReference>
<dbReference type="PANTHER" id="PTHR11054:SF0">
    <property type="entry name" value="6-PHOSPHOGLUCONOLACTONASE"/>
    <property type="match status" value="1"/>
</dbReference>
<feature type="domain" description="Glucosamine/galactosamine-6-phosphate isomerase" evidence="7">
    <location>
        <begin position="8"/>
        <end position="227"/>
    </location>
</feature>
<gene>
    <name evidence="8" type="ORF">DIABBA_LOCUS13629</name>
</gene>
<dbReference type="GO" id="GO:0017057">
    <property type="term" value="F:6-phosphogluconolactonase activity"/>
    <property type="evidence" value="ECO:0007669"/>
    <property type="project" value="UniProtKB-UniRule"/>
</dbReference>